<evidence type="ECO:0000256" key="1">
    <source>
        <dbReference type="SAM" id="SignalP"/>
    </source>
</evidence>
<dbReference type="AlphaFoldDB" id="A0A7X5TU24"/>
<organism evidence="2 3">
    <name type="scientific">Lysinibacter cavernae</name>
    <dbReference type="NCBI Taxonomy" id="1640652"/>
    <lineage>
        <taxon>Bacteria</taxon>
        <taxon>Bacillati</taxon>
        <taxon>Actinomycetota</taxon>
        <taxon>Actinomycetes</taxon>
        <taxon>Micrococcales</taxon>
        <taxon>Microbacteriaceae</taxon>
        <taxon>Lysinibacter</taxon>
    </lineage>
</organism>
<keyword evidence="1" id="KW-0732">Signal</keyword>
<reference evidence="2 3" key="1">
    <citation type="submission" date="2020-02" db="EMBL/GenBank/DDBJ databases">
        <title>Sequencing the genomes of 1000 actinobacteria strains.</title>
        <authorList>
            <person name="Klenk H.-P."/>
        </authorList>
    </citation>
    <scope>NUCLEOTIDE SEQUENCE [LARGE SCALE GENOMIC DNA]</scope>
    <source>
        <strain evidence="2 3">DSM 27960</strain>
    </source>
</reference>
<dbReference type="Proteomes" id="UP000541033">
    <property type="component" value="Unassembled WGS sequence"/>
</dbReference>
<dbReference type="Gene3D" id="3.40.190.10">
    <property type="entry name" value="Periplasmic binding protein-like II"/>
    <property type="match status" value="2"/>
</dbReference>
<dbReference type="SUPFAM" id="SSF53850">
    <property type="entry name" value="Periplasmic binding protein-like II"/>
    <property type="match status" value="1"/>
</dbReference>
<evidence type="ECO:0000313" key="3">
    <source>
        <dbReference type="Proteomes" id="UP000541033"/>
    </source>
</evidence>
<dbReference type="PROSITE" id="PS51257">
    <property type="entry name" value="PROKAR_LIPOPROTEIN"/>
    <property type="match status" value="1"/>
</dbReference>
<comment type="caution">
    <text evidence="2">The sequence shown here is derived from an EMBL/GenBank/DDBJ whole genome shotgun (WGS) entry which is preliminary data.</text>
</comment>
<dbReference type="Pfam" id="PF01547">
    <property type="entry name" value="SBP_bac_1"/>
    <property type="match status" value="1"/>
</dbReference>
<dbReference type="PANTHER" id="PTHR43649:SF12">
    <property type="entry name" value="DIACETYLCHITOBIOSE BINDING PROTEIN DASA"/>
    <property type="match status" value="1"/>
</dbReference>
<accession>A0A7X5TU24</accession>
<dbReference type="RefSeq" id="WP_167151364.1">
    <property type="nucleotide sequence ID" value="NZ_JAAMOX010000002.1"/>
</dbReference>
<proteinExistence type="predicted"/>
<dbReference type="CDD" id="cd13585">
    <property type="entry name" value="PBP2_TMBP_like"/>
    <property type="match status" value="1"/>
</dbReference>
<dbReference type="InterPro" id="IPR050490">
    <property type="entry name" value="Bact_solute-bd_prot1"/>
</dbReference>
<keyword evidence="3" id="KW-1185">Reference proteome</keyword>
<protein>
    <submittedName>
        <fullName evidence="2">ABC-type glycerol-3-phosphate transport system substrate-binding protein</fullName>
    </submittedName>
</protein>
<feature type="chain" id="PRO_5031111806" evidence="1">
    <location>
        <begin position="31"/>
        <end position="448"/>
    </location>
</feature>
<dbReference type="EMBL" id="JAAMOX010000002">
    <property type="protein sequence ID" value="NIH54805.1"/>
    <property type="molecule type" value="Genomic_DNA"/>
</dbReference>
<dbReference type="PANTHER" id="PTHR43649">
    <property type="entry name" value="ARABINOSE-BINDING PROTEIN-RELATED"/>
    <property type="match status" value="1"/>
</dbReference>
<name>A0A7X5TU24_9MICO</name>
<sequence length="448" mass="49140">MKSLTKRMLSVIGIVAASSLALTSCGSSSATEEPAGGRTSYEGTTLRVLLKEGYEIEAIQEFKGEFEEATGITVELEVYDEPTARQKLVLDATSGTGTYDITSSSFWNLPEFVSAGWLEPLDPYIEKANDEWLVMDDIPTGAIESMTIDDELYALPHTIIGGMFFYRTDVFAELGLEAPQTTDDILAAAKVIKEKRPDLVPFSARGASTFASLGTELGWAYGYDALLFDENGNPQADSKQMNAAMDDFVTLMKDYGPSDAATLTFTQAGEKFSSGSAAMMFDTSGFGTIFEDPEQSKVAGKVGYTHPTGPSGKPLQWLYNEGLAITSKSKNKNAAWLFLQWRMSREVTMKEVTELSRTDVPNLYVLESQEYRDFMAERGLEDFAAALQTSWDLTTAEHWPFYPEFTAIGDSFSKEISNAITGSKSVSDALDTSQKELTQIMKDAGHIE</sequence>
<gene>
    <name evidence="2" type="ORF">FHX76_002701</name>
</gene>
<evidence type="ECO:0000313" key="2">
    <source>
        <dbReference type="EMBL" id="NIH54805.1"/>
    </source>
</evidence>
<dbReference type="InterPro" id="IPR006059">
    <property type="entry name" value="SBP"/>
</dbReference>
<feature type="signal peptide" evidence="1">
    <location>
        <begin position="1"/>
        <end position="30"/>
    </location>
</feature>